<accession>A0A9W4UPB1</accession>
<evidence type="ECO:0000313" key="1">
    <source>
        <dbReference type="EMBL" id="CAI6339369.1"/>
    </source>
</evidence>
<name>A0A9W4UPB1_9PLEO</name>
<protein>
    <submittedName>
        <fullName evidence="1">Uncharacterized protein</fullName>
    </submittedName>
</protein>
<sequence length="90" mass="10611">MGISQVHEHHTSRRYPRSTFKRLCSRNFLFGTTVVTRKKTSSQTPRHLDTVKAPNFHNLRTQSIEKRKIRRYSRLFSAQECNRGPQNAII</sequence>
<keyword evidence="2" id="KW-1185">Reference proteome</keyword>
<dbReference type="Proteomes" id="UP001152607">
    <property type="component" value="Unassembled WGS sequence"/>
</dbReference>
<reference evidence="1" key="1">
    <citation type="submission" date="2023-01" db="EMBL/GenBank/DDBJ databases">
        <authorList>
            <person name="Van Ghelder C."/>
            <person name="Rancurel C."/>
        </authorList>
    </citation>
    <scope>NUCLEOTIDE SEQUENCE</scope>
    <source>
        <strain evidence="1">CNCM I-4278</strain>
    </source>
</reference>
<dbReference type="EMBL" id="CAOQHR010000009">
    <property type="protein sequence ID" value="CAI6339369.1"/>
    <property type="molecule type" value="Genomic_DNA"/>
</dbReference>
<organism evidence="1 2">
    <name type="scientific">Periconia digitata</name>
    <dbReference type="NCBI Taxonomy" id="1303443"/>
    <lineage>
        <taxon>Eukaryota</taxon>
        <taxon>Fungi</taxon>
        <taxon>Dikarya</taxon>
        <taxon>Ascomycota</taxon>
        <taxon>Pezizomycotina</taxon>
        <taxon>Dothideomycetes</taxon>
        <taxon>Pleosporomycetidae</taxon>
        <taxon>Pleosporales</taxon>
        <taxon>Massarineae</taxon>
        <taxon>Periconiaceae</taxon>
        <taxon>Periconia</taxon>
    </lineage>
</organism>
<dbReference type="AlphaFoldDB" id="A0A9W4UPB1"/>
<gene>
    <name evidence="1" type="ORF">PDIGIT_LOCUS12526</name>
</gene>
<evidence type="ECO:0000313" key="2">
    <source>
        <dbReference type="Proteomes" id="UP001152607"/>
    </source>
</evidence>
<comment type="caution">
    <text evidence="1">The sequence shown here is derived from an EMBL/GenBank/DDBJ whole genome shotgun (WGS) entry which is preliminary data.</text>
</comment>
<proteinExistence type="predicted"/>